<dbReference type="AlphaFoldDB" id="A0A7E6F7N0"/>
<name>A0A7E6F7N0_9MOLL</name>
<organism evidence="3 4">
    <name type="scientific">Octopus sinensis</name>
    <name type="common">East Asian common octopus</name>
    <dbReference type="NCBI Taxonomy" id="2607531"/>
    <lineage>
        <taxon>Eukaryota</taxon>
        <taxon>Metazoa</taxon>
        <taxon>Spiralia</taxon>
        <taxon>Lophotrochozoa</taxon>
        <taxon>Mollusca</taxon>
        <taxon>Cephalopoda</taxon>
        <taxon>Coleoidea</taxon>
        <taxon>Octopodiformes</taxon>
        <taxon>Octopoda</taxon>
        <taxon>Incirrata</taxon>
        <taxon>Octopodidae</taxon>
        <taxon>Octopus</taxon>
    </lineage>
</organism>
<feature type="compositionally biased region" description="Polar residues" evidence="1">
    <location>
        <begin position="203"/>
        <end position="214"/>
    </location>
</feature>
<dbReference type="CDD" id="cd00201">
    <property type="entry name" value="WW"/>
    <property type="match status" value="1"/>
</dbReference>
<dbReference type="SUPFAM" id="SSF51045">
    <property type="entry name" value="WW domain"/>
    <property type="match status" value="1"/>
</dbReference>
<gene>
    <name evidence="4" type="primary">LOC115218689</name>
</gene>
<feature type="region of interest" description="Disordered" evidence="1">
    <location>
        <begin position="327"/>
        <end position="387"/>
    </location>
</feature>
<evidence type="ECO:0000256" key="1">
    <source>
        <dbReference type="SAM" id="MobiDB-lite"/>
    </source>
</evidence>
<dbReference type="RefSeq" id="XP_036362972.1">
    <property type="nucleotide sequence ID" value="XM_036507079.1"/>
</dbReference>
<protein>
    <submittedName>
        <fullName evidence="4">Uncharacterized protein LOC115218689 isoform X1</fullName>
    </submittedName>
</protein>
<dbReference type="Gene3D" id="2.20.70.10">
    <property type="match status" value="1"/>
</dbReference>
<dbReference type="SMART" id="SM00456">
    <property type="entry name" value="WW"/>
    <property type="match status" value="1"/>
</dbReference>
<feature type="domain" description="WW" evidence="2">
    <location>
        <begin position="10"/>
        <end position="44"/>
    </location>
</feature>
<dbReference type="InterPro" id="IPR001202">
    <property type="entry name" value="WW_dom"/>
</dbReference>
<dbReference type="PROSITE" id="PS50020">
    <property type="entry name" value="WW_DOMAIN_2"/>
    <property type="match status" value="1"/>
</dbReference>
<sequence length="633" mass="69122">MSGPAYTQYANLPPGWEMRFNTQYQRYFYINHNTKKTQWEPPQWETADSTTHQSASTLLNQPNQESTSTRLDNQQVEIPLHSLDANGHVQINEHETETIIDKEEMLNQLKAQFPSCKGFIVKNVLQNKRYNMGDAASELVLRGYRKIIPPPNGLQTLKYAFPHVDKSLVYSIWMAANQDRSKAEARLIQLGYFPFINRANTGNRGSYHNSSNTSPHRHQQRSHGGGSREHSPHSRNAANLSPHHSSSPNRSPRQLSPKTSLSPSKSSSPRRSPSPSAQLAAASGPSEAEKERLIEKLVSQFPQQPRTVIAAALDVCSYNEVQTTAVLQASESDDRPQQRTTSATSSPVHQQQDDKHSHPKPSNSKAGASYEPVAFNEKPNGSTSSSTSRCLRATWLNLLFYPVNSVRDAISCKSPVDEDSPERISNMPSVINDYPSKLPTSQARAKQVTRLSEQLLNSTTDMLCHIANSCCIGGTTATVASLASCGITGDGGGGNGITTTATTTTVAAAAGDGDQKVSGPKFYSKEAPGTKSKDLASMSKCDTVVTSEKQVYMSPYRMQNSGPNTSLRLGPMDKNLLPSYVGVKGPNPENFRGPDSNLVKGSVKARGADPLNRCRPLNSVQNQDPVLVTKFGK</sequence>
<keyword evidence="3" id="KW-1185">Reference proteome</keyword>
<dbReference type="InterPro" id="IPR036020">
    <property type="entry name" value="WW_dom_sf"/>
</dbReference>
<feature type="compositionally biased region" description="Polar residues" evidence="1">
    <location>
        <begin position="338"/>
        <end position="350"/>
    </location>
</feature>
<feature type="compositionally biased region" description="Low complexity" evidence="1">
    <location>
        <begin position="236"/>
        <end position="286"/>
    </location>
</feature>
<proteinExistence type="predicted"/>
<evidence type="ECO:0000313" key="3">
    <source>
        <dbReference type="Proteomes" id="UP000515154"/>
    </source>
</evidence>
<dbReference type="Proteomes" id="UP000515154">
    <property type="component" value="Linkage group LG1"/>
</dbReference>
<dbReference type="CDD" id="cd14279">
    <property type="entry name" value="CUE"/>
    <property type="match status" value="1"/>
</dbReference>
<dbReference type="Pfam" id="PF00397">
    <property type="entry name" value="WW"/>
    <property type="match status" value="1"/>
</dbReference>
<evidence type="ECO:0000259" key="2">
    <source>
        <dbReference type="PROSITE" id="PS50020"/>
    </source>
</evidence>
<feature type="region of interest" description="Disordered" evidence="1">
    <location>
        <begin position="585"/>
        <end position="622"/>
    </location>
</feature>
<dbReference type="PROSITE" id="PS01159">
    <property type="entry name" value="WW_DOMAIN_1"/>
    <property type="match status" value="1"/>
</dbReference>
<evidence type="ECO:0000313" key="4">
    <source>
        <dbReference type="RefSeq" id="XP_036362972.1"/>
    </source>
</evidence>
<reference evidence="4" key="1">
    <citation type="submission" date="2025-08" db="UniProtKB">
        <authorList>
            <consortium name="RefSeq"/>
        </authorList>
    </citation>
    <scope>IDENTIFICATION</scope>
</reference>
<feature type="region of interest" description="Disordered" evidence="1">
    <location>
        <begin position="203"/>
        <end position="288"/>
    </location>
</feature>
<accession>A0A7E6F7N0</accession>